<feature type="transmembrane region" description="Helical" evidence="6">
    <location>
        <begin position="196"/>
        <end position="219"/>
    </location>
</feature>
<dbReference type="PANTHER" id="PTHR30287:SF1">
    <property type="entry name" value="INNER MEMBRANE PROTEIN"/>
    <property type="match status" value="1"/>
</dbReference>
<dbReference type="Proteomes" id="UP001589733">
    <property type="component" value="Unassembled WGS sequence"/>
</dbReference>
<feature type="transmembrane region" description="Helical" evidence="6">
    <location>
        <begin position="287"/>
        <end position="310"/>
    </location>
</feature>
<keyword evidence="5 6" id="KW-0472">Membrane</keyword>
<feature type="transmembrane region" description="Helical" evidence="6">
    <location>
        <begin position="316"/>
        <end position="341"/>
    </location>
</feature>
<feature type="transmembrane region" description="Helical" evidence="6">
    <location>
        <begin position="64"/>
        <end position="86"/>
    </location>
</feature>
<evidence type="ECO:0000256" key="1">
    <source>
        <dbReference type="ARBA" id="ARBA00004651"/>
    </source>
</evidence>
<feature type="transmembrane region" description="Helical" evidence="6">
    <location>
        <begin position="107"/>
        <end position="135"/>
    </location>
</feature>
<comment type="caution">
    <text evidence="8">The sequence shown here is derived from an EMBL/GenBank/DDBJ whole genome shotgun (WGS) entry which is preliminary data.</text>
</comment>
<dbReference type="EMBL" id="JBHLYR010000063">
    <property type="protein sequence ID" value="MFB9994746.1"/>
    <property type="molecule type" value="Genomic_DNA"/>
</dbReference>
<keyword evidence="2" id="KW-1003">Cell membrane</keyword>
<keyword evidence="4 6" id="KW-1133">Transmembrane helix</keyword>
<feature type="transmembrane region" description="Helical" evidence="6">
    <location>
        <begin position="155"/>
        <end position="176"/>
    </location>
</feature>
<evidence type="ECO:0000313" key="9">
    <source>
        <dbReference type="Proteomes" id="UP001589733"/>
    </source>
</evidence>
<comment type="subcellular location">
    <subcellularLocation>
        <location evidence="1">Cell membrane</location>
        <topology evidence="1">Multi-pass membrane protein</topology>
    </subcellularLocation>
</comment>
<name>A0ABV6B8J1_9DEIO</name>
<feature type="transmembrane region" description="Helical" evidence="6">
    <location>
        <begin position="362"/>
        <end position="387"/>
    </location>
</feature>
<sequence length="447" mass="46316">MLNLFAADLKHHASQWLWTLAVVIVGGACLGTLLTAATSLAAWAPTQPQRPELLELAMVAKGQVSSYISLATAVVVASTANLTITAQSREYALWKVLGVPQWQISAVILLQLLVVGLVGGFIGGILSPLGAPLYLQTWSDLARVTAPVPVTFDPALIPLVAGLTALITVLGGFGPARRGGALPAMQALRESEAPQVRVGLFSKLLAGLMLISAGVLWALPLLDKSADAQIPPGIQGGTVSLLLVIAALLVGPWTVRPLLFAWTALIPSGHPAWFAAREACRHRSGQSMATIMPFAIAVALTGTIFGMAAGGQSANVSGFLVIFSLVFAISAAGGVANIVLVGRQRGRDHALLRVLGASDWTLAAVPVLEGTIYAVTGILFGMGATLLTATLCGLTAHQPFLKSLVGLPWPTLAGLALGSLALSIGAVVLSIPRGDHTPIMERLRQLT</sequence>
<dbReference type="InterPro" id="IPR038766">
    <property type="entry name" value="Membrane_comp_ABC_pdt"/>
</dbReference>
<evidence type="ECO:0000256" key="3">
    <source>
        <dbReference type="ARBA" id="ARBA00022692"/>
    </source>
</evidence>
<feature type="transmembrane region" description="Helical" evidence="6">
    <location>
        <begin position="239"/>
        <end position="266"/>
    </location>
</feature>
<reference evidence="8 9" key="1">
    <citation type="submission" date="2024-09" db="EMBL/GenBank/DDBJ databases">
        <authorList>
            <person name="Sun Q."/>
            <person name="Mori K."/>
        </authorList>
    </citation>
    <scope>NUCLEOTIDE SEQUENCE [LARGE SCALE GENOMIC DNA]</scope>
    <source>
        <strain evidence="8 9">JCM 13503</strain>
    </source>
</reference>
<feature type="domain" description="ABC3 transporter permease C-terminal" evidence="7">
    <location>
        <begin position="322"/>
        <end position="430"/>
    </location>
</feature>
<dbReference type="PANTHER" id="PTHR30287">
    <property type="entry name" value="MEMBRANE COMPONENT OF PREDICTED ABC SUPERFAMILY METABOLITE UPTAKE TRANSPORTER"/>
    <property type="match status" value="1"/>
</dbReference>
<feature type="transmembrane region" description="Helical" evidence="6">
    <location>
        <begin position="16"/>
        <end position="44"/>
    </location>
</feature>
<dbReference type="Pfam" id="PF02687">
    <property type="entry name" value="FtsX"/>
    <property type="match status" value="2"/>
</dbReference>
<dbReference type="InterPro" id="IPR003838">
    <property type="entry name" value="ABC3_permease_C"/>
</dbReference>
<evidence type="ECO:0000259" key="7">
    <source>
        <dbReference type="Pfam" id="PF02687"/>
    </source>
</evidence>
<organism evidence="8 9">
    <name type="scientific">Deinococcus oregonensis</name>
    <dbReference type="NCBI Taxonomy" id="1805970"/>
    <lineage>
        <taxon>Bacteria</taxon>
        <taxon>Thermotogati</taxon>
        <taxon>Deinococcota</taxon>
        <taxon>Deinococci</taxon>
        <taxon>Deinococcales</taxon>
        <taxon>Deinococcaceae</taxon>
        <taxon>Deinococcus</taxon>
    </lineage>
</organism>
<feature type="transmembrane region" description="Helical" evidence="6">
    <location>
        <begin position="407"/>
        <end position="431"/>
    </location>
</feature>
<evidence type="ECO:0000256" key="5">
    <source>
        <dbReference type="ARBA" id="ARBA00023136"/>
    </source>
</evidence>
<evidence type="ECO:0000256" key="2">
    <source>
        <dbReference type="ARBA" id="ARBA00022475"/>
    </source>
</evidence>
<evidence type="ECO:0000256" key="4">
    <source>
        <dbReference type="ARBA" id="ARBA00022989"/>
    </source>
</evidence>
<keyword evidence="9" id="KW-1185">Reference proteome</keyword>
<dbReference type="RefSeq" id="WP_380015980.1">
    <property type="nucleotide sequence ID" value="NZ_JBHLYR010000063.1"/>
</dbReference>
<accession>A0ABV6B8J1</accession>
<protein>
    <submittedName>
        <fullName evidence="8">FtsX-like permease family protein</fullName>
    </submittedName>
</protein>
<evidence type="ECO:0000256" key="6">
    <source>
        <dbReference type="SAM" id="Phobius"/>
    </source>
</evidence>
<keyword evidence="3 6" id="KW-0812">Transmembrane</keyword>
<proteinExistence type="predicted"/>
<feature type="domain" description="ABC3 transporter permease C-terminal" evidence="7">
    <location>
        <begin position="68"/>
        <end position="178"/>
    </location>
</feature>
<evidence type="ECO:0000313" key="8">
    <source>
        <dbReference type="EMBL" id="MFB9994746.1"/>
    </source>
</evidence>
<gene>
    <name evidence="8" type="ORF">ACFFLM_22580</name>
</gene>